<dbReference type="SUPFAM" id="SSF55298">
    <property type="entry name" value="YjgF-like"/>
    <property type="match status" value="1"/>
</dbReference>
<feature type="compositionally biased region" description="Basic and acidic residues" evidence="1">
    <location>
        <begin position="7"/>
        <end position="20"/>
    </location>
</feature>
<dbReference type="InterPro" id="IPR035959">
    <property type="entry name" value="RutC-like_sf"/>
</dbReference>
<dbReference type="PANTHER" id="PTHR43857:SF1">
    <property type="entry name" value="YJGH FAMILY PROTEIN"/>
    <property type="match status" value="1"/>
</dbReference>
<proteinExistence type="predicted"/>
<keyword evidence="3" id="KW-1185">Reference proteome</keyword>
<comment type="caution">
    <text evidence="2">The sequence shown here is derived from an EMBL/GenBank/DDBJ whole genome shotgun (WGS) entry which is preliminary data.</text>
</comment>
<accession>A0ABP6MDJ5</accession>
<sequence>MTTFEEPATRTERGSAKRDTVWSSSVWEPQMGYARGVRVGNQVFIAGTVAADGEGNPRGEDAYAQSDFIIRKIQGALRDLGADLEHVVSTTTHLSDFSHFDDYARAHKEHFGATPPVNTTVQAQLVKPYFLVEITATAVLPQSLTAQGLQ</sequence>
<dbReference type="CDD" id="cd06154">
    <property type="entry name" value="YjgF_YER057c_UK114_like_6"/>
    <property type="match status" value="1"/>
</dbReference>
<dbReference type="InterPro" id="IPR006175">
    <property type="entry name" value="YjgF/YER057c/UK114"/>
</dbReference>
<dbReference type="PANTHER" id="PTHR43857">
    <property type="entry name" value="BLR7761 PROTEIN"/>
    <property type="match status" value="1"/>
</dbReference>
<dbReference type="RefSeq" id="WP_344520367.1">
    <property type="nucleotide sequence ID" value="NZ_BAAAUG010000031.1"/>
</dbReference>
<dbReference type="Proteomes" id="UP001501637">
    <property type="component" value="Unassembled WGS sequence"/>
</dbReference>
<dbReference type="Pfam" id="PF01042">
    <property type="entry name" value="Ribonuc_L-PSP"/>
    <property type="match status" value="1"/>
</dbReference>
<organism evidence="2 3">
    <name type="scientific">Streptomyces rectiviolaceus</name>
    <dbReference type="NCBI Taxonomy" id="332591"/>
    <lineage>
        <taxon>Bacteria</taxon>
        <taxon>Bacillati</taxon>
        <taxon>Actinomycetota</taxon>
        <taxon>Actinomycetes</taxon>
        <taxon>Kitasatosporales</taxon>
        <taxon>Streptomycetaceae</taxon>
        <taxon>Streptomyces</taxon>
    </lineage>
</organism>
<dbReference type="EMBL" id="BAAAUG010000031">
    <property type="protein sequence ID" value="GAA3097575.1"/>
    <property type="molecule type" value="Genomic_DNA"/>
</dbReference>
<reference evidence="3" key="1">
    <citation type="journal article" date="2019" name="Int. J. Syst. Evol. Microbiol.">
        <title>The Global Catalogue of Microorganisms (GCM) 10K type strain sequencing project: providing services to taxonomists for standard genome sequencing and annotation.</title>
        <authorList>
            <consortium name="The Broad Institute Genomics Platform"/>
            <consortium name="The Broad Institute Genome Sequencing Center for Infectious Disease"/>
            <person name="Wu L."/>
            <person name="Ma J."/>
        </authorList>
    </citation>
    <scope>NUCLEOTIDE SEQUENCE [LARGE SCALE GENOMIC DNA]</scope>
    <source>
        <strain evidence="3">JCM 9092</strain>
    </source>
</reference>
<gene>
    <name evidence="2" type="ORF">GCM10010449_21220</name>
</gene>
<evidence type="ECO:0000313" key="3">
    <source>
        <dbReference type="Proteomes" id="UP001501637"/>
    </source>
</evidence>
<feature type="region of interest" description="Disordered" evidence="1">
    <location>
        <begin position="1"/>
        <end position="21"/>
    </location>
</feature>
<name>A0ABP6MDJ5_9ACTN</name>
<evidence type="ECO:0000256" key="1">
    <source>
        <dbReference type="SAM" id="MobiDB-lite"/>
    </source>
</evidence>
<evidence type="ECO:0000313" key="2">
    <source>
        <dbReference type="EMBL" id="GAA3097575.1"/>
    </source>
</evidence>
<protein>
    <submittedName>
        <fullName evidence="2">RidA family protein</fullName>
    </submittedName>
</protein>
<dbReference type="Gene3D" id="3.30.1330.40">
    <property type="entry name" value="RutC-like"/>
    <property type="match status" value="1"/>
</dbReference>